<accession>A0A6A7G2E9</accession>
<evidence type="ECO:0000313" key="12">
    <source>
        <dbReference type="EMBL" id="LAC24509.1"/>
    </source>
</evidence>
<evidence type="ECO:0000259" key="11">
    <source>
        <dbReference type="Pfam" id="PF00149"/>
    </source>
</evidence>
<dbReference type="GO" id="GO:0016020">
    <property type="term" value="C:membrane"/>
    <property type="evidence" value="ECO:0007669"/>
    <property type="project" value="UniProtKB-SubCell"/>
</dbReference>
<dbReference type="AlphaFoldDB" id="A0A6A7G2E9"/>
<evidence type="ECO:0000256" key="1">
    <source>
        <dbReference type="ARBA" id="ARBA00001936"/>
    </source>
</evidence>
<keyword evidence="4 10" id="KW-0812">Transmembrane</keyword>
<dbReference type="Gene3D" id="3.60.21.10">
    <property type="match status" value="1"/>
</dbReference>
<name>A0A6A7G2E9_9CRUS</name>
<reference evidence="12" key="1">
    <citation type="submission" date="2017-11" db="EMBL/GenBank/DDBJ databases">
        <title>The sensing device of the deep-sea amphipod.</title>
        <authorList>
            <person name="Kobayashi H."/>
            <person name="Nagahama T."/>
            <person name="Arai W."/>
            <person name="Sasagawa Y."/>
            <person name="Umeda M."/>
            <person name="Hayashi T."/>
            <person name="Nikaido I."/>
            <person name="Watanabe H."/>
            <person name="Oguri K."/>
            <person name="Kitazato H."/>
            <person name="Fujioka K."/>
            <person name="Kido Y."/>
            <person name="Takami H."/>
        </authorList>
    </citation>
    <scope>NUCLEOTIDE SEQUENCE</scope>
    <source>
        <tissue evidence="12">Whole body</tissue>
    </source>
</reference>
<dbReference type="EMBL" id="IACT01005347">
    <property type="protein sequence ID" value="LAC24509.1"/>
    <property type="molecule type" value="mRNA"/>
</dbReference>
<evidence type="ECO:0000256" key="5">
    <source>
        <dbReference type="ARBA" id="ARBA00022723"/>
    </source>
</evidence>
<comment type="subcellular location">
    <subcellularLocation>
        <location evidence="2">Membrane</location>
        <topology evidence="2">Multi-pass membrane protein</topology>
    </subcellularLocation>
</comment>
<dbReference type="GO" id="GO:0006506">
    <property type="term" value="P:GPI anchor biosynthetic process"/>
    <property type="evidence" value="ECO:0007669"/>
    <property type="project" value="InterPro"/>
</dbReference>
<proteinExistence type="evidence at transcript level"/>
<keyword evidence="8 10" id="KW-0472">Membrane</keyword>
<evidence type="ECO:0000256" key="2">
    <source>
        <dbReference type="ARBA" id="ARBA00004141"/>
    </source>
</evidence>
<evidence type="ECO:0000256" key="9">
    <source>
        <dbReference type="ARBA" id="ARBA00023211"/>
    </source>
</evidence>
<dbReference type="GO" id="GO:0046872">
    <property type="term" value="F:metal ion binding"/>
    <property type="evidence" value="ECO:0007669"/>
    <property type="project" value="UniProtKB-KW"/>
</dbReference>
<keyword evidence="5" id="KW-0479">Metal-binding</keyword>
<comment type="similarity">
    <text evidence="3">Belongs to the metallophosphoesterase superfamily. MPPE1 family.</text>
</comment>
<feature type="transmembrane region" description="Helical" evidence="10">
    <location>
        <begin position="408"/>
        <end position="426"/>
    </location>
</feature>
<dbReference type="Pfam" id="PF00149">
    <property type="entry name" value="Metallophos"/>
    <property type="match status" value="1"/>
</dbReference>
<dbReference type="InterPro" id="IPR004843">
    <property type="entry name" value="Calcineurin-like_PHP"/>
</dbReference>
<evidence type="ECO:0000256" key="10">
    <source>
        <dbReference type="SAM" id="Phobius"/>
    </source>
</evidence>
<evidence type="ECO:0000256" key="6">
    <source>
        <dbReference type="ARBA" id="ARBA00022801"/>
    </source>
</evidence>
<protein>
    <submittedName>
        <fullName evidence="12">Metallophosphoesterase 1-like</fullName>
    </submittedName>
</protein>
<dbReference type="InterPro" id="IPR033308">
    <property type="entry name" value="PGAP5/Cdc1/Ted1"/>
</dbReference>
<keyword evidence="7 10" id="KW-1133">Transmembrane helix</keyword>
<dbReference type="InterPro" id="IPR029052">
    <property type="entry name" value="Metallo-depent_PP-like"/>
</dbReference>
<keyword evidence="9" id="KW-0464">Manganese</keyword>
<organism evidence="12">
    <name type="scientific">Hirondellea gigas</name>
    <dbReference type="NCBI Taxonomy" id="1518452"/>
    <lineage>
        <taxon>Eukaryota</taxon>
        <taxon>Metazoa</taxon>
        <taxon>Ecdysozoa</taxon>
        <taxon>Arthropoda</taxon>
        <taxon>Crustacea</taxon>
        <taxon>Multicrustacea</taxon>
        <taxon>Malacostraca</taxon>
        <taxon>Eumalacostraca</taxon>
        <taxon>Peracarida</taxon>
        <taxon>Amphipoda</taxon>
        <taxon>Amphilochidea</taxon>
        <taxon>Lysianassida</taxon>
        <taxon>Lysianassidira</taxon>
        <taxon>Lysianassoidea</taxon>
        <taxon>Lysianassidae</taxon>
        <taxon>Hirondellea</taxon>
    </lineage>
</organism>
<dbReference type="SUPFAM" id="SSF56300">
    <property type="entry name" value="Metallo-dependent phosphatases"/>
    <property type="match status" value="1"/>
</dbReference>
<evidence type="ECO:0000256" key="4">
    <source>
        <dbReference type="ARBA" id="ARBA00022692"/>
    </source>
</evidence>
<dbReference type="PANTHER" id="PTHR13315">
    <property type="entry name" value="METALLO PHOSPHOESTERASE RELATED"/>
    <property type="match status" value="1"/>
</dbReference>
<feature type="domain" description="Calcineurin-like phosphoesterase" evidence="11">
    <location>
        <begin position="62"/>
        <end position="307"/>
    </location>
</feature>
<evidence type="ECO:0000256" key="3">
    <source>
        <dbReference type="ARBA" id="ARBA00008895"/>
    </source>
</evidence>
<evidence type="ECO:0000256" key="8">
    <source>
        <dbReference type="ARBA" id="ARBA00023136"/>
    </source>
</evidence>
<evidence type="ECO:0000256" key="7">
    <source>
        <dbReference type="ARBA" id="ARBA00022989"/>
    </source>
</evidence>
<keyword evidence="6" id="KW-0378">Hydrolase</keyword>
<sequence length="441" mass="49996">MRALVKRIQRPETLLRLLFIAAATLLYAEYLHNYVVIARCSWPELEAAAGGHSGGQEEAVVRAMVVADTHLLGSRNGHWFDKLRREWHMRRSFQAAVLLHAPDVVIFLGDLFDEGKWCSTEEFRAYVVRFSDMFAVPEHTHIIIVPGNHDIGFHYSISRSLSGRFERAFNVSSVGAVEVRGVLFVTLNSMALHGDDCYLCTAAESSIKQLYRELSCSRGDIGPCLSASIKPLLPANLQGAAPRPVLLQHYPLYRVNDAHCSGADAAPDKVKALTFRERWECLSRDASQQLLSSLQPRLVLSGHTHYPCTTLHRHPDTPPLEIQVSVDDIMDATVDDPDYAAEEREYMEQQQRADKLTRLGSSNKPVVIIPEVTVSSFSWRNNKKPSFAMVTLTRSRHSVYKCEMAREVTVMYIYISAGVLFLLSLFRRKFWWLEPVYRALY</sequence>
<dbReference type="GO" id="GO:0016787">
    <property type="term" value="F:hydrolase activity"/>
    <property type="evidence" value="ECO:0007669"/>
    <property type="project" value="UniProtKB-KW"/>
</dbReference>
<dbReference type="PANTHER" id="PTHR13315:SF0">
    <property type="entry name" value="METALLOPHOSPHOESTERASE 1"/>
    <property type="match status" value="1"/>
</dbReference>
<comment type="cofactor">
    <cofactor evidence="1">
        <name>Mn(2+)</name>
        <dbReference type="ChEBI" id="CHEBI:29035"/>
    </cofactor>
</comment>